<keyword evidence="1" id="KW-1133">Transmembrane helix</keyword>
<gene>
    <name evidence="3" type="ORF">D8M05_17000</name>
</gene>
<sequence>MKSKDRIASIALLTFCIFFYFQSNNIRTQSDLALSSAFYPRLLLALIAILAISMLIKSFLPVKNKDNHPSKSPEQKGNGKIVWIIFLLFTIYIFSISFIGFILASFLFMSIVYLLIVGKGRPVKTHVLSISGFLIATIALTFIFDRFLGVSLPGIF</sequence>
<protein>
    <submittedName>
        <fullName evidence="3">Tripartite tricarboxylate transporter TctB family protein</fullName>
    </submittedName>
</protein>
<keyword evidence="4" id="KW-1185">Reference proteome</keyword>
<evidence type="ECO:0000259" key="2">
    <source>
        <dbReference type="Pfam" id="PF07331"/>
    </source>
</evidence>
<dbReference type="OrthoDB" id="2970641at2"/>
<keyword evidence="1" id="KW-0812">Transmembrane</keyword>
<evidence type="ECO:0000313" key="4">
    <source>
        <dbReference type="Proteomes" id="UP000281813"/>
    </source>
</evidence>
<name>A0A494YSU0_9BACI</name>
<dbReference type="EMBL" id="RBZO01000035">
    <property type="protein sequence ID" value="RKQ13198.1"/>
    <property type="molecule type" value="Genomic_DNA"/>
</dbReference>
<dbReference type="AlphaFoldDB" id="A0A494YSU0"/>
<feature type="transmembrane region" description="Helical" evidence="1">
    <location>
        <begin position="81"/>
        <end position="114"/>
    </location>
</feature>
<evidence type="ECO:0000313" key="3">
    <source>
        <dbReference type="EMBL" id="RKQ13198.1"/>
    </source>
</evidence>
<dbReference type="RefSeq" id="WP_121133940.1">
    <property type="nucleotide sequence ID" value="NZ_JBHUFK010000035.1"/>
</dbReference>
<evidence type="ECO:0000256" key="1">
    <source>
        <dbReference type="SAM" id="Phobius"/>
    </source>
</evidence>
<reference evidence="3 4" key="1">
    <citation type="journal article" date="2015" name="Antonie Van Leeuwenhoek">
        <title>Oceanobacillus bengalensis sp. nov., a bacterium isolated from seawater of the Bay of Bengal.</title>
        <authorList>
            <person name="Yongchang O."/>
            <person name="Xiang W."/>
            <person name="Wang G."/>
        </authorList>
    </citation>
    <scope>NUCLEOTIDE SEQUENCE [LARGE SCALE GENOMIC DNA]</scope>
    <source>
        <strain evidence="3 4">MCCC 1K00260</strain>
    </source>
</reference>
<feature type="transmembrane region" description="Helical" evidence="1">
    <location>
        <begin position="126"/>
        <end position="144"/>
    </location>
</feature>
<dbReference type="Proteomes" id="UP000281813">
    <property type="component" value="Unassembled WGS sequence"/>
</dbReference>
<feature type="transmembrane region" description="Helical" evidence="1">
    <location>
        <begin position="39"/>
        <end position="60"/>
    </location>
</feature>
<comment type="caution">
    <text evidence="3">The sequence shown here is derived from an EMBL/GenBank/DDBJ whole genome shotgun (WGS) entry which is preliminary data.</text>
</comment>
<organism evidence="3 4">
    <name type="scientific">Oceanobacillus bengalensis</name>
    <dbReference type="NCBI Taxonomy" id="1435466"/>
    <lineage>
        <taxon>Bacteria</taxon>
        <taxon>Bacillati</taxon>
        <taxon>Bacillota</taxon>
        <taxon>Bacilli</taxon>
        <taxon>Bacillales</taxon>
        <taxon>Bacillaceae</taxon>
        <taxon>Oceanobacillus</taxon>
    </lineage>
</organism>
<accession>A0A494YSU0</accession>
<keyword evidence="1" id="KW-0472">Membrane</keyword>
<proteinExistence type="predicted"/>
<dbReference type="InterPro" id="IPR009936">
    <property type="entry name" value="DUF1468"/>
</dbReference>
<feature type="domain" description="DUF1468" evidence="2">
    <location>
        <begin position="7"/>
        <end position="153"/>
    </location>
</feature>
<dbReference type="Pfam" id="PF07331">
    <property type="entry name" value="TctB"/>
    <property type="match status" value="1"/>
</dbReference>